<dbReference type="Gene3D" id="1.10.600.10">
    <property type="entry name" value="Farnesyl Diphosphate Synthase"/>
    <property type="match status" value="1"/>
</dbReference>
<dbReference type="PANTHER" id="PTHR31480">
    <property type="entry name" value="BIFUNCTIONAL LYCOPENE CYCLASE/PHYTOENE SYNTHASE"/>
    <property type="match status" value="1"/>
</dbReference>
<dbReference type="Pfam" id="PF00494">
    <property type="entry name" value="SQS_PSY"/>
    <property type="match status" value="1"/>
</dbReference>
<dbReference type="KEGG" id="rru:Rru_A0065"/>
<dbReference type="InterPro" id="IPR008949">
    <property type="entry name" value="Isoprenoid_synthase_dom_sf"/>
</dbReference>
<evidence type="ECO:0000313" key="2">
    <source>
        <dbReference type="EMBL" id="ABC20870.1"/>
    </source>
</evidence>
<feature type="region of interest" description="Disordered" evidence="1">
    <location>
        <begin position="1"/>
        <end position="25"/>
    </location>
</feature>
<protein>
    <submittedName>
        <fullName evidence="2">Squalene/phytoene synthase</fullName>
    </submittedName>
</protein>
<gene>
    <name evidence="2" type="ordered locus">Rru_A0065</name>
</gene>
<dbReference type="AlphaFoldDB" id="Q2RYC5"/>
<dbReference type="HOGENOM" id="CLU_037269_0_1_5"/>
<accession>Q2RYC5</accession>
<dbReference type="GO" id="GO:0051996">
    <property type="term" value="F:squalene synthase [NAD(P)H] activity"/>
    <property type="evidence" value="ECO:0007669"/>
    <property type="project" value="InterPro"/>
</dbReference>
<dbReference type="GO" id="GO:0016114">
    <property type="term" value="P:terpenoid biosynthetic process"/>
    <property type="evidence" value="ECO:0007669"/>
    <property type="project" value="UniProtKB-ARBA"/>
</dbReference>
<dbReference type="SFLD" id="SFLDG01018">
    <property type="entry name" value="Squalene/Phytoene_Synthase_Lik"/>
    <property type="match status" value="1"/>
</dbReference>
<sequence length="297" mass="31763">MAAPDTPPDSPPPISAVEMPSGKDAGTENFPVGSVLLPARLRPHVARFYAFARAIDDIADSPDLDAAAKIDRLQGFEEAITGRDTTDPAYAKGHALRVSLEATGVPAIHGVELIAAFKQDAVKGRYATWAEMMDYCRLSAAPVGRYLIDLHGGSRAGYASSDALCVALQVINHLQDCQDDFRVLDRVYLPADWLAAEGASVSDLDRAACTPGLRRVLDRCLEGTRRLLDAARPLPGDIIDRRLGLEAAVIVSIAQTLTGRLARQDPLAQRVKLGKAATAFCAARACAAYLMVPGAYR</sequence>
<dbReference type="eggNOG" id="COG1562">
    <property type="taxonomic scope" value="Bacteria"/>
</dbReference>
<dbReference type="EnsemblBacteria" id="ABC20870">
    <property type="protein sequence ID" value="ABC20870"/>
    <property type="gene ID" value="Rru_A0065"/>
</dbReference>
<dbReference type="DNASU" id="3834107"/>
<dbReference type="NCBIfam" id="TIGR03464">
    <property type="entry name" value="HpnC"/>
    <property type="match status" value="1"/>
</dbReference>
<dbReference type="SUPFAM" id="SSF48576">
    <property type="entry name" value="Terpenoid synthases"/>
    <property type="match status" value="1"/>
</dbReference>
<dbReference type="InterPro" id="IPR044843">
    <property type="entry name" value="Trans_IPPS_bact-type"/>
</dbReference>
<dbReference type="PATRIC" id="fig|269796.9.peg.118"/>
<evidence type="ECO:0000313" key="3">
    <source>
        <dbReference type="Proteomes" id="UP000001929"/>
    </source>
</evidence>
<dbReference type="SFLD" id="SFLDG01212">
    <property type="entry name" value="Phytoene_synthase_like"/>
    <property type="match status" value="1"/>
</dbReference>
<dbReference type="PhylomeDB" id="Q2RYC5"/>
<proteinExistence type="predicted"/>
<dbReference type="Proteomes" id="UP000001929">
    <property type="component" value="Chromosome"/>
</dbReference>
<dbReference type="InterPro" id="IPR033904">
    <property type="entry name" value="Trans_IPPS_HH"/>
</dbReference>
<organism evidence="2 3">
    <name type="scientific">Rhodospirillum rubrum (strain ATCC 11170 / ATH 1.1.1 / DSM 467 / LMG 4362 / NCIMB 8255 / S1)</name>
    <dbReference type="NCBI Taxonomy" id="269796"/>
    <lineage>
        <taxon>Bacteria</taxon>
        <taxon>Pseudomonadati</taxon>
        <taxon>Pseudomonadota</taxon>
        <taxon>Alphaproteobacteria</taxon>
        <taxon>Rhodospirillales</taxon>
        <taxon>Rhodospirillaceae</taxon>
        <taxon>Rhodospirillum</taxon>
    </lineage>
</organism>
<keyword evidence="3" id="KW-1185">Reference proteome</keyword>
<dbReference type="GO" id="GO:0004311">
    <property type="term" value="F:geranylgeranyl diphosphate synthase activity"/>
    <property type="evidence" value="ECO:0007669"/>
    <property type="project" value="InterPro"/>
</dbReference>
<dbReference type="EMBL" id="CP000230">
    <property type="protein sequence ID" value="ABC20870.1"/>
    <property type="molecule type" value="Genomic_DNA"/>
</dbReference>
<reference evidence="2 3" key="1">
    <citation type="journal article" date="2011" name="Stand. Genomic Sci.">
        <title>Complete genome sequence of Rhodospirillum rubrum type strain (S1).</title>
        <authorList>
            <person name="Munk A.C."/>
            <person name="Copeland A."/>
            <person name="Lucas S."/>
            <person name="Lapidus A."/>
            <person name="Del Rio T.G."/>
            <person name="Barry K."/>
            <person name="Detter J.C."/>
            <person name="Hammon N."/>
            <person name="Israni S."/>
            <person name="Pitluck S."/>
            <person name="Brettin T."/>
            <person name="Bruce D."/>
            <person name="Han C."/>
            <person name="Tapia R."/>
            <person name="Gilna P."/>
            <person name="Schmutz J."/>
            <person name="Larimer F."/>
            <person name="Land M."/>
            <person name="Kyrpides N.C."/>
            <person name="Mavromatis K."/>
            <person name="Richardson P."/>
            <person name="Rohde M."/>
            <person name="Goker M."/>
            <person name="Klenk H.P."/>
            <person name="Zhang Y."/>
            <person name="Roberts G.P."/>
            <person name="Reslewic S."/>
            <person name="Schwartz D.C."/>
        </authorList>
    </citation>
    <scope>NUCLEOTIDE SEQUENCE [LARGE SCALE GENOMIC DNA]</scope>
    <source>
        <strain evidence="3">ATCC 11170 / ATH 1.1.1 / DSM 467 / LMG 4362 / NCIMB 8255 / S1</strain>
    </source>
</reference>
<dbReference type="RefSeq" id="WP_011387826.1">
    <property type="nucleotide sequence ID" value="NC_007643.1"/>
</dbReference>
<name>Q2RYC5_RHORT</name>
<evidence type="ECO:0000256" key="1">
    <source>
        <dbReference type="SAM" id="MobiDB-lite"/>
    </source>
</evidence>
<dbReference type="InterPro" id="IPR017827">
    <property type="entry name" value="HSQ_synthase_HpnC"/>
</dbReference>
<dbReference type="CDD" id="cd00683">
    <property type="entry name" value="Trans_IPPS_HH"/>
    <property type="match status" value="1"/>
</dbReference>
<feature type="compositionally biased region" description="Pro residues" evidence="1">
    <location>
        <begin position="1"/>
        <end position="14"/>
    </location>
</feature>
<dbReference type="SFLD" id="SFLDS00005">
    <property type="entry name" value="Isoprenoid_Synthase_Type_I"/>
    <property type="match status" value="1"/>
</dbReference>
<dbReference type="InterPro" id="IPR002060">
    <property type="entry name" value="Squ/phyt_synthse"/>
</dbReference>
<dbReference type="STRING" id="269796.Rru_A0065"/>